<evidence type="ECO:0000313" key="2">
    <source>
        <dbReference type="EMBL" id="KAI9166031.1"/>
    </source>
</evidence>
<gene>
    <name evidence="2" type="ORF">LWI28_024963</name>
</gene>
<keyword evidence="3" id="KW-1185">Reference proteome</keyword>
<dbReference type="EMBL" id="JAJSOW010000105">
    <property type="protein sequence ID" value="KAI9166031.1"/>
    <property type="molecule type" value="Genomic_DNA"/>
</dbReference>
<dbReference type="Proteomes" id="UP001064489">
    <property type="component" value="Chromosome 10"/>
</dbReference>
<comment type="caution">
    <text evidence="2">The sequence shown here is derived from an EMBL/GenBank/DDBJ whole genome shotgun (WGS) entry which is preliminary data.</text>
</comment>
<name>A0AAD5IJI0_ACENE</name>
<protein>
    <recommendedName>
        <fullName evidence="1">DUF7795 domain-containing protein</fullName>
    </recommendedName>
</protein>
<accession>A0AAD5IJI0</accession>
<reference evidence="2" key="1">
    <citation type="journal article" date="2022" name="Plant J.">
        <title>Strategies of tolerance reflected in two North American maple genomes.</title>
        <authorList>
            <person name="McEvoy S.L."/>
            <person name="Sezen U.U."/>
            <person name="Trouern-Trend A."/>
            <person name="McMahon S.M."/>
            <person name="Schaberg P.G."/>
            <person name="Yang J."/>
            <person name="Wegrzyn J.L."/>
            <person name="Swenson N.G."/>
        </authorList>
    </citation>
    <scope>NUCLEOTIDE SEQUENCE</scope>
    <source>
        <strain evidence="2">91603</strain>
    </source>
</reference>
<organism evidence="2 3">
    <name type="scientific">Acer negundo</name>
    <name type="common">Box elder</name>
    <dbReference type="NCBI Taxonomy" id="4023"/>
    <lineage>
        <taxon>Eukaryota</taxon>
        <taxon>Viridiplantae</taxon>
        <taxon>Streptophyta</taxon>
        <taxon>Embryophyta</taxon>
        <taxon>Tracheophyta</taxon>
        <taxon>Spermatophyta</taxon>
        <taxon>Magnoliopsida</taxon>
        <taxon>eudicotyledons</taxon>
        <taxon>Gunneridae</taxon>
        <taxon>Pentapetalae</taxon>
        <taxon>rosids</taxon>
        <taxon>malvids</taxon>
        <taxon>Sapindales</taxon>
        <taxon>Sapindaceae</taxon>
        <taxon>Hippocastanoideae</taxon>
        <taxon>Acereae</taxon>
        <taxon>Acer</taxon>
    </lineage>
</organism>
<feature type="domain" description="DUF7795" evidence="1">
    <location>
        <begin position="10"/>
        <end position="132"/>
    </location>
</feature>
<evidence type="ECO:0000259" key="1">
    <source>
        <dbReference type="Pfam" id="PF25071"/>
    </source>
</evidence>
<dbReference type="PANTHER" id="PTHR35305:SF2">
    <property type="entry name" value="FAD-BINDING PROTEIN"/>
    <property type="match status" value="1"/>
</dbReference>
<evidence type="ECO:0000313" key="3">
    <source>
        <dbReference type="Proteomes" id="UP001064489"/>
    </source>
</evidence>
<proteinExistence type="predicted"/>
<dbReference type="PANTHER" id="PTHR35305">
    <property type="entry name" value="FAD-BINDING PROTEIN"/>
    <property type="match status" value="1"/>
</dbReference>
<dbReference type="Pfam" id="PF25071">
    <property type="entry name" value="DUF7795"/>
    <property type="match status" value="1"/>
</dbReference>
<dbReference type="InterPro" id="IPR056697">
    <property type="entry name" value="DUF7795"/>
</dbReference>
<dbReference type="AlphaFoldDB" id="A0AAD5IJI0"/>
<reference evidence="2" key="2">
    <citation type="submission" date="2023-02" db="EMBL/GenBank/DDBJ databases">
        <authorList>
            <person name="Swenson N.G."/>
            <person name="Wegrzyn J.L."/>
            <person name="Mcevoy S.L."/>
        </authorList>
    </citation>
    <scope>NUCLEOTIDE SEQUENCE</scope>
    <source>
        <strain evidence="2">91603</strain>
        <tissue evidence="2">Leaf</tissue>
    </source>
</reference>
<sequence length="231" mass="26303">MGSEEDKLKSELKEETFVIFKDFITRVTKLEELGVVGNRLLNGFHQGLEFLRRPPINAKSELIENILKANETKRVKSYFEAGCLNIHDSVENMSKLHTSLVGLHDHLNKAKSILNELECLLEDVAAAVQTANKWSSPLWDKDLSNGLDQQDNGDKDLSISSHPQEPEVTDFAALMGIIYSMVKHDYVMQERIVNSLNLTSLSGELESYCMMWSLRPFVNDEIMHQAWRLIP</sequence>